<dbReference type="HOGENOM" id="CLU_578767_0_0_1"/>
<dbReference type="RefSeq" id="XP_009547156.1">
    <property type="nucleotide sequence ID" value="XM_009548861.1"/>
</dbReference>
<dbReference type="KEGG" id="hir:HETIRDRAFT_418417"/>
<feature type="region of interest" description="Disordered" evidence="1">
    <location>
        <begin position="160"/>
        <end position="195"/>
    </location>
</feature>
<feature type="compositionally biased region" description="Low complexity" evidence="1">
    <location>
        <begin position="160"/>
        <end position="182"/>
    </location>
</feature>
<evidence type="ECO:0000313" key="4">
    <source>
        <dbReference type="Proteomes" id="UP000030671"/>
    </source>
</evidence>
<protein>
    <submittedName>
        <fullName evidence="3">Uncharacterized protein</fullName>
    </submittedName>
</protein>
<organism evidence="3 4">
    <name type="scientific">Heterobasidion irregulare (strain TC 32-1)</name>
    <dbReference type="NCBI Taxonomy" id="747525"/>
    <lineage>
        <taxon>Eukaryota</taxon>
        <taxon>Fungi</taxon>
        <taxon>Dikarya</taxon>
        <taxon>Basidiomycota</taxon>
        <taxon>Agaricomycotina</taxon>
        <taxon>Agaricomycetes</taxon>
        <taxon>Russulales</taxon>
        <taxon>Bondarzewiaceae</taxon>
        <taxon>Heterobasidion</taxon>
        <taxon>Heterobasidion annosum species complex</taxon>
    </lineage>
</organism>
<feature type="compositionally biased region" description="Low complexity" evidence="1">
    <location>
        <begin position="94"/>
        <end position="104"/>
    </location>
</feature>
<dbReference type="GeneID" id="20673478"/>
<keyword evidence="2" id="KW-1133">Transmembrane helix</keyword>
<feature type="compositionally biased region" description="Basic residues" evidence="1">
    <location>
        <begin position="185"/>
        <end position="195"/>
    </location>
</feature>
<keyword evidence="2" id="KW-0812">Transmembrane</keyword>
<evidence type="ECO:0000256" key="2">
    <source>
        <dbReference type="SAM" id="Phobius"/>
    </source>
</evidence>
<dbReference type="Proteomes" id="UP000030671">
    <property type="component" value="Unassembled WGS sequence"/>
</dbReference>
<evidence type="ECO:0000256" key="1">
    <source>
        <dbReference type="SAM" id="MobiDB-lite"/>
    </source>
</evidence>
<feature type="transmembrane region" description="Helical" evidence="2">
    <location>
        <begin position="7"/>
        <end position="38"/>
    </location>
</feature>
<name>W4K3U0_HETIT</name>
<keyword evidence="4" id="KW-1185">Reference proteome</keyword>
<keyword evidence="2" id="KW-0472">Membrane</keyword>
<dbReference type="InParanoid" id="W4K3U0"/>
<dbReference type="EMBL" id="KI925459">
    <property type="protein sequence ID" value="ETW80399.1"/>
    <property type="molecule type" value="Genomic_DNA"/>
</dbReference>
<gene>
    <name evidence="3" type="ORF">HETIRDRAFT_418417</name>
</gene>
<accession>W4K3U0</accession>
<dbReference type="AlphaFoldDB" id="W4K3U0"/>
<proteinExistence type="predicted"/>
<sequence>MFSIKSLYAAVMLIMQVVLTALIAVTVYITCIVIQYLVSRVLNGDKDTKVDAVSSSSESLADSTTIAASSSLDTPISATAQDAAPTKRTKAKQPRTTPTPQPRQSHITSGEMLVTYYRRPNLFRASTYTSLYGSMVASMRMNRTPSIESEYSVLYIPSTASTTSSSSAPSTSAPSASSTSSTRPQRPKGPTRRHAFFRLPTSCRITRKSVAAALQRPKTLFRRPAFLRLPTQFRLSRKSKAESAAPRPTPTRGLATCEVPTMQSLELSLIPRPAVIERMSAPVSVPEPRTVQRPTLARRLAFRDTSRAQLIDCLIRLDVRLPRSVLEHSATAQRPKLVRRDAGSLLTKSMMTVAIKRPTTLVRRDAIRCLPLAVTTPSAPHTAIIRRDARPCLPTGLKTTLAQRPTIVRRDACHDLLTALKLTLSQRPVIIRRDACLYLPAAPKSAPAQRPQTLIRRHAHRILPACARTPSP</sequence>
<feature type="region of interest" description="Disordered" evidence="1">
    <location>
        <begin position="77"/>
        <end position="111"/>
    </location>
</feature>
<reference evidence="3 4" key="1">
    <citation type="journal article" date="2012" name="New Phytol.">
        <title>Insight into trade-off between wood decay and parasitism from the genome of a fungal forest pathogen.</title>
        <authorList>
            <person name="Olson A."/>
            <person name="Aerts A."/>
            <person name="Asiegbu F."/>
            <person name="Belbahri L."/>
            <person name="Bouzid O."/>
            <person name="Broberg A."/>
            <person name="Canback B."/>
            <person name="Coutinho P.M."/>
            <person name="Cullen D."/>
            <person name="Dalman K."/>
            <person name="Deflorio G."/>
            <person name="van Diepen L.T."/>
            <person name="Dunand C."/>
            <person name="Duplessis S."/>
            <person name="Durling M."/>
            <person name="Gonthier P."/>
            <person name="Grimwood J."/>
            <person name="Fossdal C.G."/>
            <person name="Hansson D."/>
            <person name="Henrissat B."/>
            <person name="Hietala A."/>
            <person name="Himmelstrand K."/>
            <person name="Hoffmeister D."/>
            <person name="Hogberg N."/>
            <person name="James T.Y."/>
            <person name="Karlsson M."/>
            <person name="Kohler A."/>
            <person name="Kues U."/>
            <person name="Lee Y.H."/>
            <person name="Lin Y.C."/>
            <person name="Lind M."/>
            <person name="Lindquist E."/>
            <person name="Lombard V."/>
            <person name="Lucas S."/>
            <person name="Lunden K."/>
            <person name="Morin E."/>
            <person name="Murat C."/>
            <person name="Park J."/>
            <person name="Raffaello T."/>
            <person name="Rouze P."/>
            <person name="Salamov A."/>
            <person name="Schmutz J."/>
            <person name="Solheim H."/>
            <person name="Stahlberg J."/>
            <person name="Velez H."/>
            <person name="de Vries R.P."/>
            <person name="Wiebenga A."/>
            <person name="Woodward S."/>
            <person name="Yakovlev I."/>
            <person name="Garbelotto M."/>
            <person name="Martin F."/>
            <person name="Grigoriev I.V."/>
            <person name="Stenlid J."/>
        </authorList>
    </citation>
    <scope>NUCLEOTIDE SEQUENCE [LARGE SCALE GENOMIC DNA]</scope>
    <source>
        <strain evidence="3 4">TC 32-1</strain>
    </source>
</reference>
<evidence type="ECO:0000313" key="3">
    <source>
        <dbReference type="EMBL" id="ETW80399.1"/>
    </source>
</evidence>